<accession>A0A1J5U108</accession>
<dbReference type="SUPFAM" id="SSF88946">
    <property type="entry name" value="Sigma2 domain of RNA polymerase sigma factors"/>
    <property type="match status" value="1"/>
</dbReference>
<feature type="domain" description="DUF6596" evidence="2">
    <location>
        <begin position="181"/>
        <end position="280"/>
    </location>
</feature>
<dbReference type="InterPro" id="IPR046531">
    <property type="entry name" value="DUF6596"/>
</dbReference>
<dbReference type="InterPro" id="IPR013325">
    <property type="entry name" value="RNA_pol_sigma_r2"/>
</dbReference>
<evidence type="ECO:0000259" key="2">
    <source>
        <dbReference type="Pfam" id="PF20239"/>
    </source>
</evidence>
<dbReference type="SUPFAM" id="SSF88659">
    <property type="entry name" value="Sigma3 and sigma4 domains of RNA polymerase sigma factors"/>
    <property type="match status" value="1"/>
</dbReference>
<protein>
    <submittedName>
        <fullName evidence="3">RNA polymerase sigma factor</fullName>
    </submittedName>
</protein>
<gene>
    <name evidence="3" type="ORF">GALL_05830</name>
</gene>
<feature type="domain" description="RNA polymerase sigma-70 region 2" evidence="1">
    <location>
        <begin position="18"/>
        <end position="80"/>
    </location>
</feature>
<dbReference type="PANTHER" id="PTHR47756">
    <property type="entry name" value="BLL6612 PROTEIN-RELATED"/>
    <property type="match status" value="1"/>
</dbReference>
<dbReference type="EMBL" id="MLJW01000001">
    <property type="protein sequence ID" value="OIR19700.1"/>
    <property type="molecule type" value="Genomic_DNA"/>
</dbReference>
<dbReference type="Pfam" id="PF20239">
    <property type="entry name" value="DUF6596"/>
    <property type="match status" value="1"/>
</dbReference>
<comment type="caution">
    <text evidence="3">The sequence shown here is derived from an EMBL/GenBank/DDBJ whole genome shotgun (WGS) entry which is preliminary data.</text>
</comment>
<organism evidence="3">
    <name type="scientific">mine drainage metagenome</name>
    <dbReference type="NCBI Taxonomy" id="410659"/>
    <lineage>
        <taxon>unclassified sequences</taxon>
        <taxon>metagenomes</taxon>
        <taxon>ecological metagenomes</taxon>
    </lineage>
</organism>
<dbReference type="Pfam" id="PF04542">
    <property type="entry name" value="Sigma70_r2"/>
    <property type="match status" value="1"/>
</dbReference>
<dbReference type="InterPro" id="IPR007627">
    <property type="entry name" value="RNA_pol_sigma70_r2"/>
</dbReference>
<dbReference type="AlphaFoldDB" id="A0A1J5U108"/>
<dbReference type="InterPro" id="IPR013324">
    <property type="entry name" value="RNA_pol_sigma_r3/r4-like"/>
</dbReference>
<reference evidence="3" key="1">
    <citation type="submission" date="2016-10" db="EMBL/GenBank/DDBJ databases">
        <title>Sequence of Gallionella enrichment culture.</title>
        <authorList>
            <person name="Poehlein A."/>
            <person name="Muehling M."/>
            <person name="Daniel R."/>
        </authorList>
    </citation>
    <scope>NUCLEOTIDE SEQUENCE</scope>
</reference>
<dbReference type="Gene3D" id="1.10.1740.10">
    <property type="match status" value="1"/>
</dbReference>
<name>A0A1J5U108_9ZZZZ</name>
<dbReference type="GO" id="GO:0003700">
    <property type="term" value="F:DNA-binding transcription factor activity"/>
    <property type="evidence" value="ECO:0007669"/>
    <property type="project" value="InterPro"/>
</dbReference>
<dbReference type="PANTHER" id="PTHR47756:SF2">
    <property type="entry name" value="BLL6612 PROTEIN"/>
    <property type="match status" value="1"/>
</dbReference>
<dbReference type="GO" id="GO:0006352">
    <property type="term" value="P:DNA-templated transcription initiation"/>
    <property type="evidence" value="ECO:0007669"/>
    <property type="project" value="InterPro"/>
</dbReference>
<sequence length="410" mass="45649">MNDPNLVHAAAEMAARQSYGKLVAWLAWKWRDVCAAEDALSDAFVAALKKWPEHGIPHSPEAWLLTVAKRNLLMAARRKRLEGDPQVTMLFPDLQVEPSPEPAIPDERLRLMFVCAHPAIDRSMHSALMLQLVLGVDAARIANAFLLSPSTLSKRLTRAKAKIRDAGIPFSEPEISEFPSRVESVLEAIYGAYTITDFIGSDFEMDGLTDEALFLAQLTSTQMPEFAEAHGLKALLLFCESRRPARCNAEGTFVPLDQQDTGLWRMELVRAGESALARAAQLNRVGPYQIEAAIQSVHMQCAFDGKARWLEIRQLYEHLLQLEPTIGARIGHAIAVAKSEKNPEEGLKLLDAFEPSRVAAHQPWWATRADLLCTLGRRQEADEAYSRAIALTSSESVQKWLMRKQGGLSY</sequence>
<proteinExistence type="predicted"/>
<evidence type="ECO:0000313" key="3">
    <source>
        <dbReference type="EMBL" id="OIR19700.1"/>
    </source>
</evidence>
<evidence type="ECO:0000259" key="1">
    <source>
        <dbReference type="Pfam" id="PF04542"/>
    </source>
</evidence>